<feature type="region of interest" description="Disordered" evidence="1">
    <location>
        <begin position="120"/>
        <end position="173"/>
    </location>
</feature>
<dbReference type="Proteomes" id="UP000000561">
    <property type="component" value="Chromosome 5"/>
</dbReference>
<proteinExistence type="predicted"/>
<dbReference type="OMA" id="MPYQYLT"/>
<keyword evidence="3" id="KW-1185">Reference proteome</keyword>
<dbReference type="EMBL" id="CM003144">
    <property type="protein sequence ID" value="KIS69658.1"/>
    <property type="molecule type" value="Genomic_DNA"/>
</dbReference>
<feature type="compositionally biased region" description="Low complexity" evidence="1">
    <location>
        <begin position="129"/>
        <end position="169"/>
    </location>
</feature>
<dbReference type="InParanoid" id="A0A0D1CT11"/>
<accession>A0A0D1CT11</accession>
<evidence type="ECO:0000313" key="2">
    <source>
        <dbReference type="EMBL" id="KIS69658.1"/>
    </source>
</evidence>
<evidence type="ECO:0000313" key="3">
    <source>
        <dbReference type="Proteomes" id="UP000000561"/>
    </source>
</evidence>
<dbReference type="RefSeq" id="XP_011388536.1">
    <property type="nucleotide sequence ID" value="XM_011390234.1"/>
</dbReference>
<dbReference type="KEGG" id="uma:UMAG_02190"/>
<sequence>MPYQYLTFSDLYEEKVRSSAPSLPATGVSSTLSPVFLLPTASASHDSSAYRHQYLQPSRSHSFPRRQDVHSHAMLKTLTQDSDLVAAPSSHASSSSSSSFSSPLHVDFLRVFKRKTSLKSWSRKNSGHTSDSSAFSTPTSSRRSSFASQGFSSLHNPASTASSANTSPAISRQVTKTPISDYEAMIHNTERQEQVDEANRQKELQAYFNQAAETGLGLRRF</sequence>
<dbReference type="OrthoDB" id="2552749at2759"/>
<dbReference type="GeneID" id="23562995"/>
<reference evidence="2 3" key="1">
    <citation type="journal article" date="2006" name="Nature">
        <title>Insights from the genome of the biotrophic fungal plant pathogen Ustilago maydis.</title>
        <authorList>
            <person name="Kamper J."/>
            <person name="Kahmann R."/>
            <person name="Bolker M."/>
            <person name="Ma L.J."/>
            <person name="Brefort T."/>
            <person name="Saville B.J."/>
            <person name="Banuett F."/>
            <person name="Kronstad J.W."/>
            <person name="Gold S.E."/>
            <person name="Muller O."/>
            <person name="Perlin M.H."/>
            <person name="Wosten H.A."/>
            <person name="de Vries R."/>
            <person name="Ruiz-Herrera J."/>
            <person name="Reynaga-Pena C.G."/>
            <person name="Snetselaar K."/>
            <person name="McCann M."/>
            <person name="Perez-Martin J."/>
            <person name="Feldbrugge M."/>
            <person name="Basse C.W."/>
            <person name="Steinberg G."/>
            <person name="Ibeas J.I."/>
            <person name="Holloman W."/>
            <person name="Guzman P."/>
            <person name="Farman M."/>
            <person name="Stajich J.E."/>
            <person name="Sentandreu R."/>
            <person name="Gonzalez-Prieto J.M."/>
            <person name="Kennell J.C."/>
            <person name="Molina L."/>
            <person name="Schirawski J."/>
            <person name="Mendoza-Mendoza A."/>
            <person name="Greilinger D."/>
            <person name="Munch K."/>
            <person name="Rossel N."/>
            <person name="Scherer M."/>
            <person name="Vranes M."/>
            <person name="Ladendorf O."/>
            <person name="Vincon V."/>
            <person name="Fuchs U."/>
            <person name="Sandrock B."/>
            <person name="Meng S."/>
            <person name="Ho E.C."/>
            <person name="Cahill M.J."/>
            <person name="Boyce K.J."/>
            <person name="Klose J."/>
            <person name="Klosterman S.J."/>
            <person name="Deelstra H.J."/>
            <person name="Ortiz-Castellanos L."/>
            <person name="Li W."/>
            <person name="Sanchez-Alonso P."/>
            <person name="Schreier P.H."/>
            <person name="Hauser-Hahn I."/>
            <person name="Vaupel M."/>
            <person name="Koopmann E."/>
            <person name="Friedrich G."/>
            <person name="Voss H."/>
            <person name="Schluter T."/>
            <person name="Margolis J."/>
            <person name="Platt D."/>
            <person name="Swimmer C."/>
            <person name="Gnirke A."/>
            <person name="Chen F."/>
            <person name="Vysotskaia V."/>
            <person name="Mannhaupt G."/>
            <person name="Guldener U."/>
            <person name="Munsterkotter M."/>
            <person name="Haase D."/>
            <person name="Oesterheld M."/>
            <person name="Mewes H.W."/>
            <person name="Mauceli E.W."/>
            <person name="DeCaprio D."/>
            <person name="Wade C.M."/>
            <person name="Butler J."/>
            <person name="Young S."/>
            <person name="Jaffe D.B."/>
            <person name="Calvo S."/>
            <person name="Nusbaum C."/>
            <person name="Galagan J."/>
            <person name="Birren B.W."/>
        </authorList>
    </citation>
    <scope>NUCLEOTIDE SEQUENCE [LARGE SCALE GENOMIC DNA]</scope>
    <source>
        <strain evidence="3">DSM 14603 / FGSC 9021 / UM521</strain>
    </source>
</reference>
<name>A0A0D1CT11_MYCMD</name>
<dbReference type="eggNOG" id="ENOG502RE23">
    <property type="taxonomic scope" value="Eukaryota"/>
</dbReference>
<gene>
    <name evidence="2" type="ORF">UMAG_02190</name>
</gene>
<dbReference type="VEuPathDB" id="FungiDB:UMAG_02190"/>
<organism evidence="2 3">
    <name type="scientific">Mycosarcoma maydis</name>
    <name type="common">Corn smut fungus</name>
    <name type="synonym">Ustilago maydis</name>
    <dbReference type="NCBI Taxonomy" id="5270"/>
    <lineage>
        <taxon>Eukaryota</taxon>
        <taxon>Fungi</taxon>
        <taxon>Dikarya</taxon>
        <taxon>Basidiomycota</taxon>
        <taxon>Ustilaginomycotina</taxon>
        <taxon>Ustilaginomycetes</taxon>
        <taxon>Ustilaginales</taxon>
        <taxon>Ustilaginaceae</taxon>
        <taxon>Mycosarcoma</taxon>
    </lineage>
</organism>
<dbReference type="AlphaFoldDB" id="A0A0D1CT11"/>
<protein>
    <submittedName>
        <fullName evidence="2">Uncharacterized protein</fullName>
    </submittedName>
</protein>
<evidence type="ECO:0000256" key="1">
    <source>
        <dbReference type="SAM" id="MobiDB-lite"/>
    </source>
</evidence>